<evidence type="ECO:0000256" key="1">
    <source>
        <dbReference type="SAM" id="Phobius"/>
    </source>
</evidence>
<dbReference type="GO" id="GO:0016020">
    <property type="term" value="C:membrane"/>
    <property type="evidence" value="ECO:0007669"/>
    <property type="project" value="TreeGrafter"/>
</dbReference>
<feature type="transmembrane region" description="Helical" evidence="1">
    <location>
        <begin position="341"/>
        <end position="362"/>
    </location>
</feature>
<dbReference type="KEGG" id="xbc:ELE36_14350"/>
<accession>A0A411HLN8</accession>
<feature type="transmembrane region" description="Helical" evidence="1">
    <location>
        <begin position="141"/>
        <end position="161"/>
    </location>
</feature>
<evidence type="ECO:0000313" key="4">
    <source>
        <dbReference type="Proteomes" id="UP000291562"/>
    </source>
</evidence>
<reference evidence="3 4" key="1">
    <citation type="submission" date="2019-01" db="EMBL/GenBank/DDBJ databases">
        <title>Pseudolysobacter antarctica gen. nov., sp. nov., isolated from Fildes Peninsula, Antarctica.</title>
        <authorList>
            <person name="Wei Z."/>
            <person name="Peng F."/>
        </authorList>
    </citation>
    <scope>NUCLEOTIDE SEQUENCE [LARGE SCALE GENOMIC DNA]</scope>
    <source>
        <strain evidence="3 4">AQ6-296</strain>
    </source>
</reference>
<keyword evidence="3" id="KW-0808">Transferase</keyword>
<dbReference type="GO" id="GO:0016747">
    <property type="term" value="F:acyltransferase activity, transferring groups other than amino-acyl groups"/>
    <property type="evidence" value="ECO:0007669"/>
    <property type="project" value="InterPro"/>
</dbReference>
<keyword evidence="1" id="KW-1133">Transmembrane helix</keyword>
<gene>
    <name evidence="3" type="ORF">ELE36_14350</name>
</gene>
<evidence type="ECO:0000313" key="3">
    <source>
        <dbReference type="EMBL" id="QBB71442.1"/>
    </source>
</evidence>
<organism evidence="3 4">
    <name type="scientific">Pseudolysobacter antarcticus</name>
    <dbReference type="NCBI Taxonomy" id="2511995"/>
    <lineage>
        <taxon>Bacteria</taxon>
        <taxon>Pseudomonadati</taxon>
        <taxon>Pseudomonadota</taxon>
        <taxon>Gammaproteobacteria</taxon>
        <taxon>Lysobacterales</taxon>
        <taxon>Rhodanobacteraceae</taxon>
        <taxon>Pseudolysobacter</taxon>
    </lineage>
</organism>
<dbReference type="AlphaFoldDB" id="A0A411HLN8"/>
<evidence type="ECO:0000259" key="2">
    <source>
        <dbReference type="Pfam" id="PF01757"/>
    </source>
</evidence>
<dbReference type="OrthoDB" id="9767863at2"/>
<dbReference type="Pfam" id="PF01757">
    <property type="entry name" value="Acyl_transf_3"/>
    <property type="match status" value="1"/>
</dbReference>
<dbReference type="GO" id="GO:0009103">
    <property type="term" value="P:lipopolysaccharide biosynthetic process"/>
    <property type="evidence" value="ECO:0007669"/>
    <property type="project" value="TreeGrafter"/>
</dbReference>
<feature type="transmembrane region" description="Helical" evidence="1">
    <location>
        <begin position="217"/>
        <end position="235"/>
    </location>
</feature>
<keyword evidence="1" id="KW-0812">Transmembrane</keyword>
<feature type="transmembrane region" description="Helical" evidence="1">
    <location>
        <begin position="51"/>
        <end position="70"/>
    </location>
</feature>
<name>A0A411HLN8_9GAMM</name>
<dbReference type="EMBL" id="CP035704">
    <property type="protein sequence ID" value="QBB71442.1"/>
    <property type="molecule type" value="Genomic_DNA"/>
</dbReference>
<dbReference type="Proteomes" id="UP000291562">
    <property type="component" value="Chromosome"/>
</dbReference>
<dbReference type="InterPro" id="IPR002656">
    <property type="entry name" value="Acyl_transf_3_dom"/>
</dbReference>
<dbReference type="InterPro" id="IPR050879">
    <property type="entry name" value="Acyltransferase_3"/>
</dbReference>
<keyword evidence="1" id="KW-0472">Membrane</keyword>
<feature type="domain" description="Acyltransferase 3" evidence="2">
    <location>
        <begin position="15"/>
        <end position="359"/>
    </location>
</feature>
<feature type="transmembrane region" description="Helical" evidence="1">
    <location>
        <begin position="271"/>
        <end position="290"/>
    </location>
</feature>
<proteinExistence type="predicted"/>
<feature type="transmembrane region" description="Helical" evidence="1">
    <location>
        <begin position="302"/>
        <end position="321"/>
    </location>
</feature>
<feature type="transmembrane region" description="Helical" evidence="1">
    <location>
        <begin position="90"/>
        <end position="109"/>
    </location>
</feature>
<dbReference type="RefSeq" id="WP_129834447.1">
    <property type="nucleotide sequence ID" value="NZ_CP035704.1"/>
</dbReference>
<dbReference type="PANTHER" id="PTHR23028:SF53">
    <property type="entry name" value="ACYL_TRANSF_3 DOMAIN-CONTAINING PROTEIN"/>
    <property type="match status" value="1"/>
</dbReference>
<protein>
    <submittedName>
        <fullName evidence="3">Acyltransferase</fullName>
    </submittedName>
</protein>
<feature type="transmembrane region" description="Helical" evidence="1">
    <location>
        <begin position="247"/>
        <end position="265"/>
    </location>
</feature>
<keyword evidence="3" id="KW-0012">Acyltransferase</keyword>
<feature type="transmembrane region" description="Helical" evidence="1">
    <location>
        <begin position="20"/>
        <end position="39"/>
    </location>
</feature>
<feature type="transmembrane region" description="Helical" evidence="1">
    <location>
        <begin position="170"/>
        <end position="190"/>
    </location>
</feature>
<sequence>MKTESITEKSAHRLPGLDLLRAVAIVWVMLFHSYIIGGLGEHFSVLENSGWMGVDLFFVLSGYLIGSQLLKPLSRGQPLALADFYLRRAFRVLPAFFVVLALYFCWPAFREAPGIQPTWQFVTFTVNFLIDYQHNKAFSHVWSLCVEEHFYLVFPWLAWWLTRRPSLRKVVIVCIGLVAAGMLLRGYVWVHELAPLRDLDDGRFGQHFVEDIYYPTYMRLDGLLAGVVLATIKIYRPIWWQRAQQNANALLLFGIVVVATSIIVFQDRSGLLATVIGYPLLSFGLMLLVAAGADTQGWLGRIRMPGAGWLAMVSYSLYLTHKAVYKLIENTFGTSLQDQTLLAFAVYAAASLLVAALLHYAVERPFLRLRETLFARPRREQIAKTAVT</sequence>
<keyword evidence="4" id="KW-1185">Reference proteome</keyword>
<dbReference type="PANTHER" id="PTHR23028">
    <property type="entry name" value="ACETYLTRANSFERASE"/>
    <property type="match status" value="1"/>
</dbReference>